<protein>
    <submittedName>
        <fullName evidence="1">Uncharacterized protein</fullName>
    </submittedName>
</protein>
<dbReference type="EMBL" id="JAUIQD010000001">
    <property type="protein sequence ID" value="KAK3362243.1"/>
    <property type="molecule type" value="Genomic_DNA"/>
</dbReference>
<name>A0AAJ0HT33_9PEZI</name>
<dbReference type="AlphaFoldDB" id="A0AAJ0HT33"/>
<gene>
    <name evidence="1" type="ORF">B0T25DRAFT_1146</name>
</gene>
<dbReference type="Gene3D" id="2.40.160.20">
    <property type="match status" value="1"/>
</dbReference>
<evidence type="ECO:0000313" key="2">
    <source>
        <dbReference type="Proteomes" id="UP001275084"/>
    </source>
</evidence>
<keyword evidence="2" id="KW-1185">Reference proteome</keyword>
<reference evidence="1" key="1">
    <citation type="journal article" date="2023" name="Mol. Phylogenet. Evol.">
        <title>Genome-scale phylogeny and comparative genomics of the fungal order Sordariales.</title>
        <authorList>
            <person name="Hensen N."/>
            <person name="Bonometti L."/>
            <person name="Westerberg I."/>
            <person name="Brannstrom I.O."/>
            <person name="Guillou S."/>
            <person name="Cros-Aarteil S."/>
            <person name="Calhoun S."/>
            <person name="Haridas S."/>
            <person name="Kuo A."/>
            <person name="Mondo S."/>
            <person name="Pangilinan J."/>
            <person name="Riley R."/>
            <person name="LaButti K."/>
            <person name="Andreopoulos B."/>
            <person name="Lipzen A."/>
            <person name="Chen C."/>
            <person name="Yan M."/>
            <person name="Daum C."/>
            <person name="Ng V."/>
            <person name="Clum A."/>
            <person name="Steindorff A."/>
            <person name="Ohm R.A."/>
            <person name="Martin F."/>
            <person name="Silar P."/>
            <person name="Natvig D.O."/>
            <person name="Lalanne C."/>
            <person name="Gautier V."/>
            <person name="Ament-Velasquez S.L."/>
            <person name="Kruys A."/>
            <person name="Hutchinson M.I."/>
            <person name="Powell A.J."/>
            <person name="Barry K."/>
            <person name="Miller A.N."/>
            <person name="Grigoriev I.V."/>
            <person name="Debuchy R."/>
            <person name="Gladieux P."/>
            <person name="Hiltunen Thoren M."/>
            <person name="Johannesson H."/>
        </authorList>
    </citation>
    <scope>NUCLEOTIDE SEQUENCE</scope>
    <source>
        <strain evidence="1">CBS 955.72</strain>
    </source>
</reference>
<comment type="caution">
    <text evidence="1">The sequence shown here is derived from an EMBL/GenBank/DDBJ whole genome shotgun (WGS) entry which is preliminary data.</text>
</comment>
<evidence type="ECO:0000313" key="1">
    <source>
        <dbReference type="EMBL" id="KAK3362243.1"/>
    </source>
</evidence>
<sequence>MANFPKLIPAFTANIVIDPPTPIGPTARGGNLVHVAFIPNMGFIRSELGYPIELDAVFVHGVDNIKADPDGKSARLDVQSAAKDKATGALVRFSYTGTVTMGGAAGKVLTGASDAATTGFGEIFTHVVFEAGLPGLAALQDKVYVGSGRFILEPGKPVTVEYKISEIAD</sequence>
<dbReference type="Proteomes" id="UP001275084">
    <property type="component" value="Unassembled WGS sequence"/>
</dbReference>
<accession>A0AAJ0HT33</accession>
<reference evidence="1" key="2">
    <citation type="submission" date="2023-06" db="EMBL/GenBank/DDBJ databases">
        <authorList>
            <consortium name="Lawrence Berkeley National Laboratory"/>
            <person name="Haridas S."/>
            <person name="Hensen N."/>
            <person name="Bonometti L."/>
            <person name="Westerberg I."/>
            <person name="Brannstrom I.O."/>
            <person name="Guillou S."/>
            <person name="Cros-Aarteil S."/>
            <person name="Calhoun S."/>
            <person name="Kuo A."/>
            <person name="Mondo S."/>
            <person name="Pangilinan J."/>
            <person name="Riley R."/>
            <person name="Labutti K."/>
            <person name="Andreopoulos B."/>
            <person name="Lipzen A."/>
            <person name="Chen C."/>
            <person name="Yanf M."/>
            <person name="Daum C."/>
            <person name="Ng V."/>
            <person name="Clum A."/>
            <person name="Steindorff A."/>
            <person name="Ohm R."/>
            <person name="Martin F."/>
            <person name="Silar P."/>
            <person name="Natvig D."/>
            <person name="Lalanne C."/>
            <person name="Gautier V."/>
            <person name="Ament-Velasquez S.L."/>
            <person name="Kruys A."/>
            <person name="Hutchinson M.I."/>
            <person name="Powell A.J."/>
            <person name="Barry K."/>
            <person name="Miller A.N."/>
            <person name="Grigoriev I.V."/>
            <person name="Debuchy R."/>
            <person name="Gladieux P."/>
            <person name="Thoren M.H."/>
            <person name="Johannesson H."/>
        </authorList>
    </citation>
    <scope>NUCLEOTIDE SEQUENCE</scope>
    <source>
        <strain evidence="1">CBS 955.72</strain>
    </source>
</reference>
<proteinExistence type="predicted"/>
<dbReference type="Pfam" id="PF11578">
    <property type="entry name" value="DUF3237"/>
    <property type="match status" value="1"/>
</dbReference>
<organism evidence="1 2">
    <name type="scientific">Lasiosphaeria hispida</name>
    <dbReference type="NCBI Taxonomy" id="260671"/>
    <lineage>
        <taxon>Eukaryota</taxon>
        <taxon>Fungi</taxon>
        <taxon>Dikarya</taxon>
        <taxon>Ascomycota</taxon>
        <taxon>Pezizomycotina</taxon>
        <taxon>Sordariomycetes</taxon>
        <taxon>Sordariomycetidae</taxon>
        <taxon>Sordariales</taxon>
        <taxon>Lasiosphaeriaceae</taxon>
        <taxon>Lasiosphaeria</taxon>
    </lineage>
</organism>